<dbReference type="SUPFAM" id="SSF47353">
    <property type="entry name" value="Retrovirus capsid dimerization domain-like"/>
    <property type="match status" value="1"/>
</dbReference>
<dbReference type="Proteomes" id="UP000081671">
    <property type="component" value="Unplaced"/>
</dbReference>
<dbReference type="Gene3D" id="1.10.150.490">
    <property type="entry name" value="Retroviral GAG p10 protein"/>
    <property type="match status" value="1"/>
</dbReference>
<dbReference type="KEGG" id="dord:106001199"/>
<protein>
    <submittedName>
        <fullName evidence="5">IgE-binding protein-like</fullName>
    </submittedName>
</protein>
<keyword evidence="4" id="KW-1185">Reference proteome</keyword>
<evidence type="ECO:0000313" key="4">
    <source>
        <dbReference type="Proteomes" id="UP000081671"/>
    </source>
</evidence>
<sequence length="450" mass="50151">MGAVTSHPIFLALEELLRSKGLKLKKTTLQGFLEECNIVAPWFIVSGSLTIASWDKLGRDLDFAYEQGTLKAGVCPIWRLISGCLEDQSCCEVIENGQSALEQLQEERSEKAISEKGNSEQGKRGRLYPDLSELKSERGSPSESEEEEVRALIQQMKRSRIKQGERKLSQPALNEDVERTSGWTPLAPPPYQHGANGHKFCPDTWQTAQAELAFPVFQDNNQQRFHEPLEFKVIKSLAESVRTYGITASFTVAQVEAIKRYCMTPSDWASLARACLSPGQYLDWRAFMLEFCNDQAAINQANGRQAWDRDMLLGQGRFANAQTGYPPEVYQQINDVCIKAWKSLPNKGEVSGNLTKILQGATEPFSDFVARMVEAAGRIFGDPDMAMPLIKQLVFEQCTKECKAAITPYKHRGLEAWMKVCRELGGPLTNAGLATAVLQYSNRQGGGVLE</sequence>
<dbReference type="AlphaFoldDB" id="A0A1S3GSB9"/>
<dbReference type="InterPro" id="IPR050195">
    <property type="entry name" value="Primate_lentivir_Gag_pol-like"/>
</dbReference>
<dbReference type="InterPro" id="IPR008916">
    <property type="entry name" value="Retrov_capsid_C"/>
</dbReference>
<accession>A0A1S3GSB9</accession>
<dbReference type="Gene3D" id="1.10.1200.30">
    <property type="match status" value="1"/>
</dbReference>
<dbReference type="SUPFAM" id="SSF47943">
    <property type="entry name" value="Retrovirus capsid protein, N-terminal core domain"/>
    <property type="match status" value="1"/>
</dbReference>
<dbReference type="Pfam" id="PF00607">
    <property type="entry name" value="Gag_p24"/>
    <property type="match status" value="1"/>
</dbReference>
<feature type="domain" description="Beta-retroviral matrix protein" evidence="2">
    <location>
        <begin position="7"/>
        <end position="86"/>
    </location>
</feature>
<evidence type="ECO:0000313" key="5">
    <source>
        <dbReference type="RefSeq" id="XP_012891793.1"/>
    </source>
</evidence>
<dbReference type="Gene3D" id="1.10.375.10">
    <property type="entry name" value="Human Immunodeficiency Virus Type 1 Capsid Protein"/>
    <property type="match status" value="1"/>
</dbReference>
<gene>
    <name evidence="5" type="primary">LOC106001199</name>
</gene>
<feature type="region of interest" description="Disordered" evidence="1">
    <location>
        <begin position="107"/>
        <end position="147"/>
    </location>
</feature>
<feature type="compositionally biased region" description="Basic and acidic residues" evidence="1">
    <location>
        <begin position="107"/>
        <end position="123"/>
    </location>
</feature>
<dbReference type="SUPFAM" id="SSF47836">
    <property type="entry name" value="Retroviral matrix proteins"/>
    <property type="match status" value="1"/>
</dbReference>
<dbReference type="InterPro" id="IPR045345">
    <property type="entry name" value="Gag_p24_C"/>
</dbReference>
<dbReference type="InterPro" id="IPR010999">
    <property type="entry name" value="Retrovr_matrix"/>
</dbReference>
<dbReference type="PANTHER" id="PTHR40389">
    <property type="entry name" value="ENDOGENOUS RETROVIRUS GROUP K MEMBER 24 GAG POLYPROTEIN-RELATED"/>
    <property type="match status" value="1"/>
</dbReference>
<dbReference type="GeneID" id="106001199"/>
<dbReference type="Pfam" id="PF02337">
    <property type="entry name" value="Gag_p10"/>
    <property type="match status" value="1"/>
</dbReference>
<dbReference type="RefSeq" id="XP_012891793.1">
    <property type="nucleotide sequence ID" value="XM_013036339.1"/>
</dbReference>
<dbReference type="GO" id="GO:0005198">
    <property type="term" value="F:structural molecule activity"/>
    <property type="evidence" value="ECO:0007669"/>
    <property type="project" value="InterPro"/>
</dbReference>
<dbReference type="InParanoid" id="A0A1S3GSB9"/>
<evidence type="ECO:0000259" key="3">
    <source>
        <dbReference type="Pfam" id="PF19317"/>
    </source>
</evidence>
<evidence type="ECO:0000259" key="2">
    <source>
        <dbReference type="Pfam" id="PF02337"/>
    </source>
</evidence>
<evidence type="ECO:0000256" key="1">
    <source>
        <dbReference type="SAM" id="MobiDB-lite"/>
    </source>
</evidence>
<dbReference type="Pfam" id="PF19317">
    <property type="entry name" value="Gag_p24_C"/>
    <property type="match status" value="1"/>
</dbReference>
<name>A0A1S3GSB9_DIPOR</name>
<feature type="domain" description="Retroviral nucleocapsid Gag protein p24 C-terminal" evidence="3">
    <location>
        <begin position="353"/>
        <end position="413"/>
    </location>
</feature>
<organism evidence="4 5">
    <name type="scientific">Dipodomys ordii</name>
    <name type="common">Ord's kangaroo rat</name>
    <dbReference type="NCBI Taxonomy" id="10020"/>
    <lineage>
        <taxon>Eukaryota</taxon>
        <taxon>Metazoa</taxon>
        <taxon>Chordata</taxon>
        <taxon>Craniata</taxon>
        <taxon>Vertebrata</taxon>
        <taxon>Euteleostomi</taxon>
        <taxon>Mammalia</taxon>
        <taxon>Eutheria</taxon>
        <taxon>Euarchontoglires</taxon>
        <taxon>Glires</taxon>
        <taxon>Rodentia</taxon>
        <taxon>Castorimorpha</taxon>
        <taxon>Heteromyidae</taxon>
        <taxon>Dipodomyinae</taxon>
        <taxon>Dipodomys</taxon>
    </lineage>
</organism>
<dbReference type="InterPro" id="IPR038124">
    <property type="entry name" value="B_retro_matrix_sf"/>
</dbReference>
<proteinExistence type="predicted"/>
<dbReference type="InterPro" id="IPR003322">
    <property type="entry name" value="B_retro_matrix"/>
</dbReference>
<dbReference type="PANTHER" id="PTHR40389:SF3">
    <property type="entry name" value="IGE-BINDING PROTEIN"/>
    <property type="match status" value="1"/>
</dbReference>
<reference evidence="5" key="1">
    <citation type="submission" date="2025-08" db="UniProtKB">
        <authorList>
            <consortium name="RefSeq"/>
        </authorList>
    </citation>
    <scope>IDENTIFICATION</scope>
    <source>
        <tissue evidence="5">Kidney</tissue>
    </source>
</reference>
<dbReference type="GO" id="GO:0016032">
    <property type="term" value="P:viral process"/>
    <property type="evidence" value="ECO:0007669"/>
    <property type="project" value="InterPro"/>
</dbReference>
<dbReference type="OrthoDB" id="9630350at2759"/>
<feature type="region of interest" description="Disordered" evidence="1">
    <location>
        <begin position="160"/>
        <end position="181"/>
    </location>
</feature>
<dbReference type="InterPro" id="IPR008919">
    <property type="entry name" value="Retrov_capsid_N"/>
</dbReference>